<dbReference type="Pfam" id="PF00023">
    <property type="entry name" value="Ank"/>
    <property type="match status" value="1"/>
</dbReference>
<evidence type="ECO:0000313" key="4">
    <source>
        <dbReference type="EMBL" id="OLP96429.1"/>
    </source>
</evidence>
<gene>
    <name evidence="4" type="primary">Ankrd28</name>
    <name evidence="4" type="ORF">AK812_SmicGene21331</name>
</gene>
<dbReference type="AlphaFoldDB" id="A0A1Q9DMQ4"/>
<dbReference type="SUPFAM" id="SSF48403">
    <property type="entry name" value="Ankyrin repeat"/>
    <property type="match status" value="1"/>
</dbReference>
<dbReference type="GO" id="GO:0085020">
    <property type="term" value="P:protein K6-linked ubiquitination"/>
    <property type="evidence" value="ECO:0007669"/>
    <property type="project" value="TreeGrafter"/>
</dbReference>
<evidence type="ECO:0000256" key="2">
    <source>
        <dbReference type="ARBA" id="ARBA00023043"/>
    </source>
</evidence>
<dbReference type="InterPro" id="IPR036770">
    <property type="entry name" value="Ankyrin_rpt-contain_sf"/>
</dbReference>
<name>A0A1Q9DMQ4_SYMMI</name>
<comment type="caution">
    <text evidence="4">The sequence shown here is derived from an EMBL/GenBank/DDBJ whole genome shotgun (WGS) entry which is preliminary data.</text>
</comment>
<dbReference type="PANTHER" id="PTHR24171">
    <property type="entry name" value="ANKYRIN REPEAT DOMAIN-CONTAINING PROTEIN 39-RELATED"/>
    <property type="match status" value="1"/>
</dbReference>
<dbReference type="InterPro" id="IPR002110">
    <property type="entry name" value="Ankyrin_rpt"/>
</dbReference>
<dbReference type="Pfam" id="PF12796">
    <property type="entry name" value="Ank_2"/>
    <property type="match status" value="1"/>
</dbReference>
<evidence type="ECO:0000256" key="3">
    <source>
        <dbReference type="PROSITE-ProRule" id="PRU00023"/>
    </source>
</evidence>
<organism evidence="4 5">
    <name type="scientific">Symbiodinium microadriaticum</name>
    <name type="common">Dinoflagellate</name>
    <name type="synonym">Zooxanthella microadriatica</name>
    <dbReference type="NCBI Taxonomy" id="2951"/>
    <lineage>
        <taxon>Eukaryota</taxon>
        <taxon>Sar</taxon>
        <taxon>Alveolata</taxon>
        <taxon>Dinophyceae</taxon>
        <taxon>Suessiales</taxon>
        <taxon>Symbiodiniaceae</taxon>
        <taxon>Symbiodinium</taxon>
    </lineage>
</organism>
<reference evidence="4 5" key="1">
    <citation type="submission" date="2016-02" db="EMBL/GenBank/DDBJ databases">
        <title>Genome analysis of coral dinoflagellate symbionts highlights evolutionary adaptations to a symbiotic lifestyle.</title>
        <authorList>
            <person name="Aranda M."/>
            <person name="Li Y."/>
            <person name="Liew Y.J."/>
            <person name="Baumgarten S."/>
            <person name="Simakov O."/>
            <person name="Wilson M."/>
            <person name="Piel J."/>
            <person name="Ashoor H."/>
            <person name="Bougouffa S."/>
            <person name="Bajic V.B."/>
            <person name="Ryu T."/>
            <person name="Ravasi T."/>
            <person name="Bayer T."/>
            <person name="Micklem G."/>
            <person name="Kim H."/>
            <person name="Bhak J."/>
            <person name="Lajeunesse T.C."/>
            <person name="Voolstra C.R."/>
        </authorList>
    </citation>
    <scope>NUCLEOTIDE SEQUENCE [LARGE SCALE GENOMIC DNA]</scope>
    <source>
        <strain evidence="4 5">CCMP2467</strain>
    </source>
</reference>
<protein>
    <submittedName>
        <fullName evidence="4">Serine/threonine-protein phosphatase 6 regulatory ankyrin repeat subunit A</fullName>
    </submittedName>
</protein>
<keyword evidence="5" id="KW-1185">Reference proteome</keyword>
<feature type="repeat" description="ANK" evidence="3">
    <location>
        <begin position="139"/>
        <end position="171"/>
    </location>
</feature>
<proteinExistence type="predicted"/>
<dbReference type="OMA" id="NAWTAIC"/>
<dbReference type="Gene3D" id="1.25.40.20">
    <property type="entry name" value="Ankyrin repeat-containing domain"/>
    <property type="match status" value="2"/>
</dbReference>
<sequence>MVHIIVCSLRGERQQILAEETPFSVEKLKEHLGILAQGCFLSSILRDKDILDDATDLAGFPQPVEVNLIQHPSHWSPMLLSAAHRQDISEVESALRSLADPNSQDDNAWTAICFAALHGNLNMVKLLRKAGADCELGPDENAALHFAVRGGYLQVVDYLVAQRCDVNGRDSYGVSPLQAAAEEGDNELVPALCDFCADLDAADDEEVTPLLAACCRGEVSVVKTLLDRRAEVSNVTRTGASAQSLLLGFLESRPTSAEKVSQARDLLRDLDGLVSARREFADRDHGSTGEDRSITLAAAGLKGQCTLLVEFTDD</sequence>
<keyword evidence="1" id="KW-0677">Repeat</keyword>
<evidence type="ECO:0000256" key="1">
    <source>
        <dbReference type="ARBA" id="ARBA00022737"/>
    </source>
</evidence>
<keyword evidence="2 3" id="KW-0040">ANK repeat</keyword>
<dbReference type="EMBL" id="LSRX01000467">
    <property type="protein sequence ID" value="OLP96429.1"/>
    <property type="molecule type" value="Genomic_DNA"/>
</dbReference>
<dbReference type="Proteomes" id="UP000186817">
    <property type="component" value="Unassembled WGS sequence"/>
</dbReference>
<dbReference type="GO" id="GO:0004842">
    <property type="term" value="F:ubiquitin-protein transferase activity"/>
    <property type="evidence" value="ECO:0007669"/>
    <property type="project" value="TreeGrafter"/>
</dbReference>
<dbReference type="PROSITE" id="PS50088">
    <property type="entry name" value="ANK_REPEAT"/>
    <property type="match status" value="3"/>
</dbReference>
<accession>A0A1Q9DMQ4</accession>
<dbReference type="PROSITE" id="PS50297">
    <property type="entry name" value="ANK_REP_REGION"/>
    <property type="match status" value="2"/>
</dbReference>
<dbReference type="SMART" id="SM00248">
    <property type="entry name" value="ANK"/>
    <property type="match status" value="5"/>
</dbReference>
<feature type="repeat" description="ANK" evidence="3">
    <location>
        <begin position="205"/>
        <end position="237"/>
    </location>
</feature>
<dbReference type="OrthoDB" id="194358at2759"/>
<dbReference type="PANTHER" id="PTHR24171:SF11">
    <property type="entry name" value="26S PROTEASOME NON-ATPASE REGULATORY SUBUNIT 10"/>
    <property type="match status" value="1"/>
</dbReference>
<feature type="repeat" description="ANK" evidence="3">
    <location>
        <begin position="172"/>
        <end position="204"/>
    </location>
</feature>
<evidence type="ECO:0000313" key="5">
    <source>
        <dbReference type="Proteomes" id="UP000186817"/>
    </source>
</evidence>